<dbReference type="Gene3D" id="3.90.320.10">
    <property type="match status" value="1"/>
</dbReference>
<dbReference type="InterPro" id="IPR014153">
    <property type="entry name" value="Ds_break_AddB"/>
</dbReference>
<dbReference type="EMBL" id="JACHFJ010000007">
    <property type="protein sequence ID" value="MBB5373491.1"/>
    <property type="molecule type" value="Genomic_DNA"/>
</dbReference>
<evidence type="ECO:0000313" key="3">
    <source>
        <dbReference type="Proteomes" id="UP000553706"/>
    </source>
</evidence>
<accession>A0A840VPH9</accession>
<dbReference type="EC" id="3.1.-.-" evidence="2"/>
<keyword evidence="2" id="KW-0378">Hydrolase</keyword>
<dbReference type="InterPro" id="IPR038726">
    <property type="entry name" value="PDDEXK_AddAB-type"/>
</dbReference>
<sequence length="961" mass="102994">MKIGAFSPEAPFLPALARLWLAGEGSPHDGLIILPSRRAAQALAGAFLEANGGQALLLPRIVALGNIDEAGLLLSTGFALPPAIADSRRQALLSRLILALNGESGAPTRLGPAWALAAELASLLDEADHAEIDLATTLPNVVAAELASHWQKTLQFLQIVTHAWPDYLTDNGLLNPARRLVKLIDAQAEAWRAAPPPHRVWMVAAEGTPAICRMARVVAELPQGMLILPGFDPALKDEAWDALDDSHAQGGIAKLLASIGARRDEVVFLPAPSSAPPAKRGTVLSRALLPAESLDVWQSEEALNITGLARLEAPDEAQNATAIAMILRGALEVPGTTAALITPDRGLAALVAAALKRFGITADDSAGEPLAQTPPATFLRLLARAAVEDYAPLPLLCLLKHPLAAGGMPPQDFRDLARRLEILSLRGPRPSPGFGGLKFRLKTERQAERDFLDRLEHLLRPLALPETLPPTEALRCLITAAESLAATPEATGASILWSGEAGMALSELLLEMLGALEDMHEIRRDELAELLDELLQGAVVRRPRAKDGHPRIAIWGIQEAALQSVDVAVLGGLVEGVWPAPAEPGPWLSRPMRKLAGLPSPEQKIGQAAHHFFSLASACRDVVLAAPLRRERAPAVPARWLTRLEAMLAGSKLALPRHDAASWAAQLDLPQARQRRTKPRPTPPVAARPNTLSISDVATLMADPYALYCRKILALKELDPLDEESDQSLFGDIVHAGLASFFADKNAAARPNAAQALTASLLAEMRQQRPRAALEQWWAARLERIAAWVIGEEQARRAANGAPKALLHEVSGELRLGHFTLKGRADRIELGANDMVSIIDYKTGTVPNAKAVKSGGAPQLPLEAVMAEAGAFGEEFRAKVAELAYFKLSGRAEAGEETRPFKSAEEIAEAIAKAGEALPELFAKFARASTAYLASPHPSRTNQYDAYAGISRRAEWEDEPE</sequence>
<dbReference type="AlphaFoldDB" id="A0A840VPH9"/>
<comment type="caution">
    <text evidence="2">The sequence shown here is derived from an EMBL/GenBank/DDBJ whole genome shotgun (WGS) entry which is preliminary data.</text>
</comment>
<keyword evidence="2" id="KW-0347">Helicase</keyword>
<evidence type="ECO:0000259" key="1">
    <source>
        <dbReference type="Pfam" id="PF12705"/>
    </source>
</evidence>
<evidence type="ECO:0000313" key="2">
    <source>
        <dbReference type="EMBL" id="MBB5373491.1"/>
    </source>
</evidence>
<dbReference type="RefSeq" id="WP_221246719.1">
    <property type="nucleotide sequence ID" value="NZ_JACHFJ010000007.1"/>
</dbReference>
<feature type="domain" description="PD-(D/E)XK endonuclease-like" evidence="1">
    <location>
        <begin position="691"/>
        <end position="921"/>
    </location>
</feature>
<dbReference type="Proteomes" id="UP000553706">
    <property type="component" value="Unassembled WGS sequence"/>
</dbReference>
<keyword evidence="2" id="KW-0067">ATP-binding</keyword>
<proteinExistence type="predicted"/>
<dbReference type="NCBIfam" id="TIGR02786">
    <property type="entry name" value="addB_alphas"/>
    <property type="match status" value="1"/>
</dbReference>
<dbReference type="InterPro" id="IPR027417">
    <property type="entry name" value="P-loop_NTPase"/>
</dbReference>
<keyword evidence="2" id="KW-0547">Nucleotide-binding</keyword>
<keyword evidence="3" id="KW-1185">Reference proteome</keyword>
<dbReference type="SUPFAM" id="SSF52540">
    <property type="entry name" value="P-loop containing nucleoside triphosphate hydrolases"/>
    <property type="match status" value="1"/>
</dbReference>
<reference evidence="2 3" key="1">
    <citation type="submission" date="2020-08" db="EMBL/GenBank/DDBJ databases">
        <title>Genomic Encyclopedia of Type Strains, Phase IV (KMG-IV): sequencing the most valuable type-strain genomes for metagenomic binning, comparative biology and taxonomic classification.</title>
        <authorList>
            <person name="Goeker M."/>
        </authorList>
    </citation>
    <scope>NUCLEOTIDE SEQUENCE [LARGE SCALE GENOMIC DNA]</scope>
    <source>
        <strain evidence="2 3">DSM 27026</strain>
    </source>
</reference>
<name>A0A840VPH9_9PROT</name>
<dbReference type="Pfam" id="PF12705">
    <property type="entry name" value="PDDEXK_1"/>
    <property type="match status" value="1"/>
</dbReference>
<protein>
    <submittedName>
        <fullName evidence="2">ATP-dependent helicase/nuclease subunit B</fullName>
        <ecNumber evidence="2">3.1.-.-</ecNumber>
        <ecNumber evidence="2">3.6.4.12</ecNumber>
    </submittedName>
</protein>
<dbReference type="GO" id="GO:0003678">
    <property type="term" value="F:DNA helicase activity"/>
    <property type="evidence" value="ECO:0007669"/>
    <property type="project" value="UniProtKB-EC"/>
</dbReference>
<organism evidence="2 3">
    <name type="scientific">Acidocella aromatica</name>
    <dbReference type="NCBI Taxonomy" id="1303579"/>
    <lineage>
        <taxon>Bacteria</taxon>
        <taxon>Pseudomonadati</taxon>
        <taxon>Pseudomonadota</taxon>
        <taxon>Alphaproteobacteria</taxon>
        <taxon>Acetobacterales</taxon>
        <taxon>Acidocellaceae</taxon>
        <taxon>Acidocella</taxon>
    </lineage>
</organism>
<gene>
    <name evidence="2" type="ORF">HNP71_001751</name>
</gene>
<dbReference type="InterPro" id="IPR011604">
    <property type="entry name" value="PDDEXK-like_dom_sf"/>
</dbReference>
<dbReference type="GO" id="GO:0016787">
    <property type="term" value="F:hydrolase activity"/>
    <property type="evidence" value="ECO:0007669"/>
    <property type="project" value="UniProtKB-KW"/>
</dbReference>
<dbReference type="EC" id="3.6.4.12" evidence="2"/>